<dbReference type="Gene3D" id="1.20.1250.20">
    <property type="entry name" value="MFS general substrate transporter like domains"/>
    <property type="match status" value="1"/>
</dbReference>
<keyword evidence="5 7" id="KW-0472">Membrane</keyword>
<dbReference type="GO" id="GO:0016020">
    <property type="term" value="C:membrane"/>
    <property type="evidence" value="ECO:0007669"/>
    <property type="project" value="UniProtKB-SubCell"/>
</dbReference>
<dbReference type="PANTHER" id="PTHR11654">
    <property type="entry name" value="OLIGOPEPTIDE TRANSPORTER-RELATED"/>
    <property type="match status" value="1"/>
</dbReference>
<sequence length="105" mass="12103">MNYVAISKEDAASQGTILDRSMGTHLEIPPACLTAFVTIFMLINIVIYDHFFFPSIQRYTKNLTGITLLQRMRISLQITTIITTKIQENLFKLQENPSNYRKFSL</sequence>
<evidence type="ECO:0000256" key="1">
    <source>
        <dbReference type="ARBA" id="ARBA00004141"/>
    </source>
</evidence>
<name>A0A5B7BXB8_DAVIN</name>
<evidence type="ECO:0000256" key="6">
    <source>
        <dbReference type="ARBA" id="ARBA00044504"/>
    </source>
</evidence>
<evidence type="ECO:0000256" key="2">
    <source>
        <dbReference type="ARBA" id="ARBA00005982"/>
    </source>
</evidence>
<proteinExistence type="inferred from homology"/>
<dbReference type="InterPro" id="IPR000109">
    <property type="entry name" value="POT_fam"/>
</dbReference>
<organism evidence="8">
    <name type="scientific">Davidia involucrata</name>
    <name type="common">Dove tree</name>
    <dbReference type="NCBI Taxonomy" id="16924"/>
    <lineage>
        <taxon>Eukaryota</taxon>
        <taxon>Viridiplantae</taxon>
        <taxon>Streptophyta</taxon>
        <taxon>Embryophyta</taxon>
        <taxon>Tracheophyta</taxon>
        <taxon>Spermatophyta</taxon>
        <taxon>Magnoliopsida</taxon>
        <taxon>eudicotyledons</taxon>
        <taxon>Gunneridae</taxon>
        <taxon>Pentapetalae</taxon>
        <taxon>asterids</taxon>
        <taxon>Cornales</taxon>
        <taxon>Nyssaceae</taxon>
        <taxon>Davidia</taxon>
    </lineage>
</organism>
<evidence type="ECO:0000256" key="5">
    <source>
        <dbReference type="ARBA" id="ARBA00023136"/>
    </source>
</evidence>
<dbReference type="GO" id="GO:0022857">
    <property type="term" value="F:transmembrane transporter activity"/>
    <property type="evidence" value="ECO:0007669"/>
    <property type="project" value="InterPro"/>
</dbReference>
<evidence type="ECO:0000313" key="8">
    <source>
        <dbReference type="EMBL" id="MPA73188.1"/>
    </source>
</evidence>
<accession>A0A5B7BXB8</accession>
<protein>
    <submittedName>
        <fullName evidence="8">Uncharacterized protein</fullName>
    </submittedName>
</protein>
<dbReference type="EMBL" id="GHES01042629">
    <property type="protein sequence ID" value="MPA73188.1"/>
    <property type="molecule type" value="Transcribed_RNA"/>
</dbReference>
<evidence type="ECO:0000256" key="3">
    <source>
        <dbReference type="ARBA" id="ARBA00022692"/>
    </source>
</evidence>
<comment type="similarity">
    <text evidence="2">Belongs to the major facilitator superfamily. Proton-dependent oligopeptide transporter (POT/PTR) (TC 2.A.17) family.</text>
</comment>
<keyword evidence="4 7" id="KW-1133">Transmembrane helix</keyword>
<evidence type="ECO:0000256" key="4">
    <source>
        <dbReference type="ARBA" id="ARBA00022989"/>
    </source>
</evidence>
<dbReference type="Pfam" id="PF00854">
    <property type="entry name" value="PTR2"/>
    <property type="match status" value="1"/>
</dbReference>
<keyword evidence="3 7" id="KW-0812">Transmembrane</keyword>
<comment type="similarity">
    <text evidence="6">Belongs to the major facilitator superfamily. Phosphate:H(+) symporter (TC 2.A.1.9) family.</text>
</comment>
<dbReference type="AlphaFoldDB" id="A0A5B7BXB8"/>
<evidence type="ECO:0000256" key="7">
    <source>
        <dbReference type="SAM" id="Phobius"/>
    </source>
</evidence>
<gene>
    <name evidence="8" type="ORF">Din_042629</name>
</gene>
<comment type="subcellular location">
    <subcellularLocation>
        <location evidence="1">Membrane</location>
        <topology evidence="1">Multi-pass membrane protein</topology>
    </subcellularLocation>
</comment>
<dbReference type="InterPro" id="IPR036259">
    <property type="entry name" value="MFS_trans_sf"/>
</dbReference>
<feature type="transmembrane region" description="Helical" evidence="7">
    <location>
        <begin position="28"/>
        <end position="48"/>
    </location>
</feature>
<reference evidence="8" key="1">
    <citation type="submission" date="2019-08" db="EMBL/GenBank/DDBJ databases">
        <title>Reference gene set and small RNA set construction with multiple tissues from Davidia involucrata Baill.</title>
        <authorList>
            <person name="Yang H."/>
            <person name="Zhou C."/>
            <person name="Li G."/>
            <person name="Wang J."/>
            <person name="Gao P."/>
            <person name="Wang M."/>
            <person name="Wang R."/>
            <person name="Zhao Y."/>
        </authorList>
    </citation>
    <scope>NUCLEOTIDE SEQUENCE</scope>
    <source>
        <tissue evidence="8">Mixed with DoveR01_LX</tissue>
    </source>
</reference>